<dbReference type="AlphaFoldDB" id="A0A5J4Z776"/>
<gene>
    <name evidence="2" type="ORF">FVE85_6258</name>
</gene>
<feature type="transmembrane region" description="Helical" evidence="1">
    <location>
        <begin position="45"/>
        <end position="68"/>
    </location>
</feature>
<organism evidence="2 3">
    <name type="scientific">Porphyridium purpureum</name>
    <name type="common">Red alga</name>
    <name type="synonym">Porphyridium cruentum</name>
    <dbReference type="NCBI Taxonomy" id="35688"/>
    <lineage>
        <taxon>Eukaryota</taxon>
        <taxon>Rhodophyta</taxon>
        <taxon>Bangiophyceae</taxon>
        <taxon>Porphyridiales</taxon>
        <taxon>Porphyridiaceae</taxon>
        <taxon>Porphyridium</taxon>
    </lineage>
</organism>
<evidence type="ECO:0000313" key="3">
    <source>
        <dbReference type="Proteomes" id="UP000324585"/>
    </source>
</evidence>
<reference evidence="3" key="1">
    <citation type="journal article" date="2019" name="Nat. Commun.">
        <title>Expansion of phycobilisome linker gene families in mesophilic red algae.</title>
        <authorList>
            <person name="Lee J."/>
            <person name="Kim D."/>
            <person name="Bhattacharya D."/>
            <person name="Yoon H.S."/>
        </authorList>
    </citation>
    <scope>NUCLEOTIDE SEQUENCE [LARGE SCALE GENOMIC DNA]</scope>
    <source>
        <strain evidence="3">CCMP 1328</strain>
    </source>
</reference>
<keyword evidence="3" id="KW-1185">Reference proteome</keyword>
<sequence length="145" mass="15386">MLTENLWGSKVFLGVSLVVSSSVVLGQTVDICSRLPGTACSGVNAWIITGGAVSAAYFAVLSILWILMDNPFVVPGALELLGGIFFVCWWSAVVAVLSTITYNFNPLEQGFGFLSLFLTIAITVLASFAAAPEEKAKRFASEISD</sequence>
<evidence type="ECO:0000313" key="2">
    <source>
        <dbReference type="EMBL" id="KAA8498673.1"/>
    </source>
</evidence>
<protein>
    <submittedName>
        <fullName evidence="2">Uncharacterized protein</fullName>
    </submittedName>
</protein>
<dbReference type="EMBL" id="VRMN01000001">
    <property type="protein sequence ID" value="KAA8498673.1"/>
    <property type="molecule type" value="Genomic_DNA"/>
</dbReference>
<name>A0A5J4Z776_PORPP</name>
<dbReference type="Proteomes" id="UP000324585">
    <property type="component" value="Unassembled WGS sequence"/>
</dbReference>
<keyword evidence="1" id="KW-1133">Transmembrane helix</keyword>
<comment type="caution">
    <text evidence="2">The sequence shown here is derived from an EMBL/GenBank/DDBJ whole genome shotgun (WGS) entry which is preliminary data.</text>
</comment>
<keyword evidence="1" id="KW-0812">Transmembrane</keyword>
<evidence type="ECO:0000256" key="1">
    <source>
        <dbReference type="SAM" id="Phobius"/>
    </source>
</evidence>
<feature type="transmembrane region" description="Helical" evidence="1">
    <location>
        <begin position="80"/>
        <end position="104"/>
    </location>
</feature>
<feature type="transmembrane region" description="Helical" evidence="1">
    <location>
        <begin position="110"/>
        <end position="131"/>
    </location>
</feature>
<keyword evidence="1" id="KW-0472">Membrane</keyword>
<proteinExistence type="predicted"/>
<accession>A0A5J4Z776</accession>